<dbReference type="STRING" id="1215104.GCA_000730585_00827"/>
<name>A0A239L5B4_9PSED</name>
<evidence type="ECO:0000256" key="1">
    <source>
        <dbReference type="PROSITE-ProRule" id="PRU00339"/>
    </source>
</evidence>
<sequence length="393" mass="43384">MTTDTPAPQHDRLVRLLGFLSHDPTNPALLADALNLAIETGDLSNGKRLLDHLEQHHVDTPQLCALALHLALQAHDFGTAAAYGDKAVNAGIEHPAVIYNAAFAHFYSGDYVGTADLFARHAGPQDSSAALLLHARALHHQELTEEAEPLVEQALQQEPDSNEARGLLALLRYENDDLDGALRLARDVLVDAPDQLDALIACASAHFEQRDIAGSRSAWQHTVQAHPQCGRAWSGLGQLEFNELQFDQALQHLRQAVEFMPDHIGTWHLLAWIHILRNDSHAAREALLKSYELDRNFGETHGGLAVVDIMDGLEEEGRFGIRRALKLNPDGLGARYAEMLLLQRAGKAEEAADLVRQVLAKTSPDGHNSGQILLERWLREHQDNRGPARPDHH</sequence>
<protein>
    <submittedName>
        <fullName evidence="2">Tfp pilus assembly protein PilF</fullName>
    </submittedName>
</protein>
<dbReference type="PROSITE" id="PS50005">
    <property type="entry name" value="TPR"/>
    <property type="match status" value="1"/>
</dbReference>
<dbReference type="SUPFAM" id="SSF48452">
    <property type="entry name" value="TPR-like"/>
    <property type="match status" value="1"/>
</dbReference>
<dbReference type="Pfam" id="PF13432">
    <property type="entry name" value="TPR_16"/>
    <property type="match status" value="2"/>
</dbReference>
<dbReference type="RefSeq" id="WP_042128992.1">
    <property type="nucleotide sequence ID" value="NZ_FZOL01000031.1"/>
</dbReference>
<dbReference type="OrthoDB" id="5915006at2"/>
<keyword evidence="3" id="KW-1185">Reference proteome</keyword>
<evidence type="ECO:0000313" key="3">
    <source>
        <dbReference type="Proteomes" id="UP000198407"/>
    </source>
</evidence>
<dbReference type="EMBL" id="FZOL01000031">
    <property type="protein sequence ID" value="SNT24879.1"/>
    <property type="molecule type" value="Genomic_DNA"/>
</dbReference>
<dbReference type="InterPro" id="IPR011990">
    <property type="entry name" value="TPR-like_helical_dom_sf"/>
</dbReference>
<proteinExistence type="predicted"/>
<dbReference type="PANTHER" id="PTHR12558">
    <property type="entry name" value="CELL DIVISION CYCLE 16,23,27"/>
    <property type="match status" value="1"/>
</dbReference>
<dbReference type="SMART" id="SM00028">
    <property type="entry name" value="TPR"/>
    <property type="match status" value="4"/>
</dbReference>
<dbReference type="Gene3D" id="1.25.40.10">
    <property type="entry name" value="Tetratricopeptide repeat domain"/>
    <property type="match status" value="1"/>
</dbReference>
<accession>A0A239L5B4</accession>
<evidence type="ECO:0000313" key="2">
    <source>
        <dbReference type="EMBL" id="SNT24879.1"/>
    </source>
</evidence>
<reference evidence="3" key="1">
    <citation type="submission" date="2017-06" db="EMBL/GenBank/DDBJ databases">
        <authorList>
            <person name="Varghese N."/>
            <person name="Submissions S."/>
        </authorList>
    </citation>
    <scope>NUCLEOTIDE SEQUENCE [LARGE SCALE GENOMIC DNA]</scope>
    <source>
        <strain evidence="3">DSM 22348</strain>
    </source>
</reference>
<dbReference type="Proteomes" id="UP000198407">
    <property type="component" value="Unassembled WGS sequence"/>
</dbReference>
<dbReference type="PANTHER" id="PTHR12558:SF13">
    <property type="entry name" value="CELL DIVISION CYCLE PROTEIN 27 HOMOLOG"/>
    <property type="match status" value="1"/>
</dbReference>
<dbReference type="Pfam" id="PF13181">
    <property type="entry name" value="TPR_8"/>
    <property type="match status" value="1"/>
</dbReference>
<organism evidence="2 3">
    <name type="scientific">Pseudomonas japonica</name>
    <dbReference type="NCBI Taxonomy" id="256466"/>
    <lineage>
        <taxon>Bacteria</taxon>
        <taxon>Pseudomonadati</taxon>
        <taxon>Pseudomonadota</taxon>
        <taxon>Gammaproteobacteria</taxon>
        <taxon>Pseudomonadales</taxon>
        <taxon>Pseudomonadaceae</taxon>
        <taxon>Pseudomonas</taxon>
    </lineage>
</organism>
<feature type="repeat" description="TPR" evidence="1">
    <location>
        <begin position="230"/>
        <end position="263"/>
    </location>
</feature>
<gene>
    <name evidence="2" type="ORF">SAMN05444352_13140</name>
</gene>
<dbReference type="AlphaFoldDB" id="A0A239L5B4"/>
<keyword evidence="1" id="KW-0802">TPR repeat</keyword>
<dbReference type="InterPro" id="IPR019734">
    <property type="entry name" value="TPR_rpt"/>
</dbReference>